<organism evidence="5 6">
    <name type="scientific">Niveispirillum cyanobacteriorum</name>
    <dbReference type="NCBI Taxonomy" id="1612173"/>
    <lineage>
        <taxon>Bacteria</taxon>
        <taxon>Pseudomonadati</taxon>
        <taxon>Pseudomonadota</taxon>
        <taxon>Alphaproteobacteria</taxon>
        <taxon>Rhodospirillales</taxon>
        <taxon>Azospirillaceae</taxon>
        <taxon>Niveispirillum</taxon>
    </lineage>
</organism>
<keyword evidence="3" id="KW-0326">Glycosidase</keyword>
<dbReference type="Gene3D" id="3.90.400.10">
    <property type="entry name" value="Oligo-1,6-glucosidase, Domain 2"/>
    <property type="match status" value="1"/>
</dbReference>
<geneLocation type="plasmid" evidence="5 6">
    <name>unnamed1</name>
</geneLocation>
<evidence type="ECO:0000256" key="3">
    <source>
        <dbReference type="ARBA" id="ARBA00023295"/>
    </source>
</evidence>
<reference evidence="5 6" key="1">
    <citation type="submission" date="2017-12" db="EMBL/GenBank/DDBJ databases">
        <title>Genomes of bacteria within cyanobacterial aggregates.</title>
        <authorList>
            <person name="Cai H."/>
        </authorList>
    </citation>
    <scope>NUCLEOTIDE SEQUENCE [LARGE SCALE GENOMIC DNA]</scope>
    <source>
        <strain evidence="5 6">TH16</strain>
        <plasmid evidence="5 6">unnamed1</plasmid>
    </source>
</reference>
<dbReference type="RefSeq" id="WP_102115075.1">
    <property type="nucleotide sequence ID" value="NZ_CP025613.1"/>
</dbReference>
<keyword evidence="6" id="KW-1185">Reference proteome</keyword>
<dbReference type="PANTHER" id="PTHR10357">
    <property type="entry name" value="ALPHA-AMYLASE FAMILY MEMBER"/>
    <property type="match status" value="1"/>
</dbReference>
<evidence type="ECO:0000256" key="1">
    <source>
        <dbReference type="ARBA" id="ARBA00008061"/>
    </source>
</evidence>
<gene>
    <name evidence="5" type="ORF">C0V82_24810</name>
</gene>
<dbReference type="GO" id="GO:0009313">
    <property type="term" value="P:oligosaccharide catabolic process"/>
    <property type="evidence" value="ECO:0007669"/>
    <property type="project" value="TreeGrafter"/>
</dbReference>
<feature type="domain" description="Glycosyl hydrolase family 13 catalytic" evidence="4">
    <location>
        <begin position="26"/>
        <end position="409"/>
    </location>
</feature>
<dbReference type="Gene3D" id="3.20.20.80">
    <property type="entry name" value="Glycosidases"/>
    <property type="match status" value="1"/>
</dbReference>
<dbReference type="SMART" id="SM00642">
    <property type="entry name" value="Aamy"/>
    <property type="match status" value="1"/>
</dbReference>
<dbReference type="AlphaFoldDB" id="A0A2K9NMH0"/>
<evidence type="ECO:0000313" key="5">
    <source>
        <dbReference type="EMBL" id="AUN33565.1"/>
    </source>
</evidence>
<dbReference type="Gene3D" id="2.60.40.1180">
    <property type="entry name" value="Golgi alpha-mannosidase II"/>
    <property type="match status" value="1"/>
</dbReference>
<evidence type="ECO:0000313" key="6">
    <source>
        <dbReference type="Proteomes" id="UP000234752"/>
    </source>
</evidence>
<dbReference type="InterPro" id="IPR013780">
    <property type="entry name" value="Glyco_hydro_b"/>
</dbReference>
<evidence type="ECO:0000256" key="2">
    <source>
        <dbReference type="ARBA" id="ARBA00022801"/>
    </source>
</evidence>
<keyword evidence="5" id="KW-0614">Plasmid</keyword>
<dbReference type="Pfam" id="PF00128">
    <property type="entry name" value="Alpha-amylase"/>
    <property type="match status" value="1"/>
</dbReference>
<name>A0A2K9NMH0_9PROT</name>
<protein>
    <submittedName>
        <fullName evidence="5">Alpha-glucosidase</fullName>
    </submittedName>
</protein>
<dbReference type="SUPFAM" id="SSF51445">
    <property type="entry name" value="(Trans)glycosidases"/>
    <property type="match status" value="1"/>
</dbReference>
<comment type="similarity">
    <text evidence="1">Belongs to the glycosyl hydrolase 13 family.</text>
</comment>
<dbReference type="SUPFAM" id="SSF51011">
    <property type="entry name" value="Glycosyl hydrolase domain"/>
    <property type="match status" value="1"/>
</dbReference>
<dbReference type="InterPro" id="IPR045857">
    <property type="entry name" value="O16G_dom_2"/>
</dbReference>
<dbReference type="OrthoDB" id="9805159at2"/>
<dbReference type="Proteomes" id="UP000234752">
    <property type="component" value="Plasmid unnamed1"/>
</dbReference>
<dbReference type="KEGG" id="ncb:C0V82_24810"/>
<sequence>MVRADGAAGPDQGVVHPWWRGAVIYQIYPRSFADSNGDGIGDLKGLLAHLDHVASLGADAIWISPFFKSPMDDFGYDISDHCDVDPIFGTMADCDAVIARAHDLGLKVIIDQVYSHTSIEHPWFQESRQNRTNPKADWFVWQDAKPDGTPPNNWQSVFGGPAWTWDARRRQYYMHNFLSSQPDLNLHNPEVQEAIKGVARFWMDKGVDGLRVDAANFFMHDRELRDNPINLEATAPKRPYEFQRQVHNISQPENLGFIEDLRTLLDSYPDRFMVAEMGEAPFDMVADYTLPGRRCHSAYNFSFLYHKQLDAGVPRRVIGGWNQASGGAWPSWTFSNHDAPRAVSRWGGDVPPPALARCLNTLLVSLPGSVFLYYGEELGLPQARVAFEDLVDPEAIANWPHTLGRDGARTPMPWSKDAPNAGFSTAKPWLPVDRNHLPLAVDVQTGDPNSTLSVTRRLLARRRAEPALRWGDIRFRPPADPVLAFERIHADGDVLVVINLCAEPAPHGLIDAANWVQVESVNGADLSSGTLPAYGAVIARRG</sequence>
<dbReference type="InterPro" id="IPR017853">
    <property type="entry name" value="GH"/>
</dbReference>
<evidence type="ECO:0000259" key="4">
    <source>
        <dbReference type="SMART" id="SM00642"/>
    </source>
</evidence>
<dbReference type="GO" id="GO:0004556">
    <property type="term" value="F:alpha-amylase activity"/>
    <property type="evidence" value="ECO:0007669"/>
    <property type="project" value="TreeGrafter"/>
</dbReference>
<proteinExistence type="inferred from homology"/>
<dbReference type="CDD" id="cd11330">
    <property type="entry name" value="AmyAc_OligoGlu"/>
    <property type="match status" value="1"/>
</dbReference>
<dbReference type="FunFam" id="3.90.400.10:FF:000002">
    <property type="entry name" value="Sucrose isomerase"/>
    <property type="match status" value="1"/>
</dbReference>
<dbReference type="InterPro" id="IPR006047">
    <property type="entry name" value="GH13_cat_dom"/>
</dbReference>
<keyword evidence="2" id="KW-0378">Hydrolase</keyword>
<accession>A0A2K9NMH0</accession>
<dbReference type="PANTHER" id="PTHR10357:SF179">
    <property type="entry name" value="NEUTRAL AND BASIC AMINO ACID TRANSPORT PROTEIN RBAT"/>
    <property type="match status" value="1"/>
</dbReference>
<dbReference type="EMBL" id="CP025613">
    <property type="protein sequence ID" value="AUN33565.1"/>
    <property type="molecule type" value="Genomic_DNA"/>
</dbReference>